<evidence type="ECO:0000313" key="7">
    <source>
        <dbReference type="EMBL" id="PWB86714.1"/>
    </source>
</evidence>
<keyword evidence="5" id="KW-0482">Metalloprotease</keyword>
<sequence>MGFFSKIFGNKPETFDNVKVDREVIDSMIYYSKEAYPREFLSLLEGKIVDNTLYVLGLIFLPGETCDTGAVLHDYMIPPTLKYWGTAHCHPGPSARPSDADLATFSKQGVFHLILCLPYSQETFIGYNKHGELMEFEVGDYSYLKDNEDLDEYFYEDDVLDDGEELKPGFFDDEEEFNREFNSIEETNPKMGSVILPDFDEKREPQNVVKINVEIDENGNLKITDFKKRK</sequence>
<dbReference type="Proteomes" id="UP000245577">
    <property type="component" value="Unassembled WGS sequence"/>
</dbReference>
<keyword evidence="1" id="KW-0645">Protease</keyword>
<reference evidence="7 8" key="1">
    <citation type="submission" date="2017-03" db="EMBL/GenBank/DDBJ databases">
        <title>Genome sequence of Methanobrevibacter wosei.</title>
        <authorList>
            <person name="Poehlein A."/>
            <person name="Seedorf H."/>
            <person name="Daniel R."/>
        </authorList>
    </citation>
    <scope>NUCLEOTIDE SEQUENCE [LARGE SCALE GENOMIC DNA]</scope>
    <source>
        <strain evidence="7 8">DSM 11979</strain>
    </source>
</reference>
<evidence type="ECO:0000256" key="1">
    <source>
        <dbReference type="ARBA" id="ARBA00022670"/>
    </source>
</evidence>
<accession>A0A2U1S910</accession>
<dbReference type="RefSeq" id="WP_116669241.1">
    <property type="nucleotide sequence ID" value="NZ_CAMLVV010000004.1"/>
</dbReference>
<organism evidence="7 8">
    <name type="scientific">Methanobrevibacter woesei</name>
    <dbReference type="NCBI Taxonomy" id="190976"/>
    <lineage>
        <taxon>Archaea</taxon>
        <taxon>Methanobacteriati</taxon>
        <taxon>Methanobacteriota</taxon>
        <taxon>Methanomada group</taxon>
        <taxon>Methanobacteria</taxon>
        <taxon>Methanobacteriales</taxon>
        <taxon>Methanobacteriaceae</taxon>
        <taxon>Methanobrevibacter</taxon>
    </lineage>
</organism>
<dbReference type="Gene3D" id="3.40.140.10">
    <property type="entry name" value="Cytidine Deaminase, domain 2"/>
    <property type="match status" value="1"/>
</dbReference>
<dbReference type="Pfam" id="PF14464">
    <property type="entry name" value="Prok-JAB"/>
    <property type="match status" value="1"/>
</dbReference>
<comment type="caution">
    <text evidence="7">The sequence shown here is derived from an EMBL/GenBank/DDBJ whole genome shotgun (WGS) entry which is preliminary data.</text>
</comment>
<dbReference type="OrthoDB" id="4612at2157"/>
<dbReference type="EMBL" id="MZGU01000003">
    <property type="protein sequence ID" value="PWB86714.1"/>
    <property type="molecule type" value="Genomic_DNA"/>
</dbReference>
<evidence type="ECO:0000256" key="5">
    <source>
        <dbReference type="ARBA" id="ARBA00023049"/>
    </source>
</evidence>
<dbReference type="GO" id="GO:0006508">
    <property type="term" value="P:proteolysis"/>
    <property type="evidence" value="ECO:0007669"/>
    <property type="project" value="UniProtKB-KW"/>
</dbReference>
<keyword evidence="2" id="KW-0479">Metal-binding</keyword>
<dbReference type="InterPro" id="IPR028090">
    <property type="entry name" value="JAB_dom_prok"/>
</dbReference>
<protein>
    <recommendedName>
        <fullName evidence="6">JAB domain-containing protein</fullName>
    </recommendedName>
</protein>
<name>A0A2U1S910_9EURY</name>
<feature type="domain" description="JAB" evidence="6">
    <location>
        <begin position="22"/>
        <end position="116"/>
    </location>
</feature>
<evidence type="ECO:0000259" key="6">
    <source>
        <dbReference type="Pfam" id="PF14464"/>
    </source>
</evidence>
<dbReference type="GO" id="GO:0008237">
    <property type="term" value="F:metallopeptidase activity"/>
    <property type="evidence" value="ECO:0007669"/>
    <property type="project" value="UniProtKB-KW"/>
</dbReference>
<proteinExistence type="predicted"/>
<gene>
    <name evidence="7" type="ORF">MBBWO_04280</name>
</gene>
<evidence type="ECO:0000313" key="8">
    <source>
        <dbReference type="Proteomes" id="UP000245577"/>
    </source>
</evidence>
<keyword evidence="8" id="KW-1185">Reference proteome</keyword>
<keyword evidence="4" id="KW-0862">Zinc</keyword>
<dbReference type="GO" id="GO:0046872">
    <property type="term" value="F:metal ion binding"/>
    <property type="evidence" value="ECO:0007669"/>
    <property type="project" value="UniProtKB-KW"/>
</dbReference>
<dbReference type="SUPFAM" id="SSF102712">
    <property type="entry name" value="JAB1/MPN domain"/>
    <property type="match status" value="1"/>
</dbReference>
<evidence type="ECO:0000256" key="4">
    <source>
        <dbReference type="ARBA" id="ARBA00022833"/>
    </source>
</evidence>
<dbReference type="AlphaFoldDB" id="A0A2U1S910"/>
<evidence type="ECO:0000256" key="2">
    <source>
        <dbReference type="ARBA" id="ARBA00022723"/>
    </source>
</evidence>
<evidence type="ECO:0000256" key="3">
    <source>
        <dbReference type="ARBA" id="ARBA00022801"/>
    </source>
</evidence>
<keyword evidence="3" id="KW-0378">Hydrolase</keyword>